<dbReference type="InterPro" id="IPR011704">
    <property type="entry name" value="ATPase_dyneun-rel_AAA"/>
</dbReference>
<comment type="caution">
    <text evidence="2">The sequence shown here is derived from an EMBL/GenBank/DDBJ whole genome shotgun (WGS) entry which is preliminary data.</text>
</comment>
<reference evidence="2" key="2">
    <citation type="submission" date="2020-09" db="EMBL/GenBank/DDBJ databases">
        <authorList>
            <person name="Sun Q."/>
            <person name="Zhou Y."/>
        </authorList>
    </citation>
    <scope>NUCLEOTIDE SEQUENCE</scope>
    <source>
        <strain evidence="2">CGMCC 1.15290</strain>
    </source>
</reference>
<accession>A0A917MRP7</accession>
<evidence type="ECO:0000313" key="2">
    <source>
        <dbReference type="EMBL" id="GGH59284.1"/>
    </source>
</evidence>
<sequence length="865" mass="99884">MFLFFGRINVNQNPGDQFQNAYFQAQKGTSYFAELNQFESFNREPVYVFMIAGNSVELWKADHWSEDEQNLFFQKTNVSLDNMNRAWFAAFKFFFLDADLIVFTTRRPYKKAFFKLNFDEFFTEDMLLNPATYADSNNYRSIELHASMPDIASRNLIFYKKSAKWHFKLPDFFDGSLLNDFRDNTDNIGKGRSNKDNTLRLINDANPLPAVYDADSLTLMNVYDVFFCDYNGNVEDEILLKQQECFYKVSMSAKDISEDAFNYLIERNLIAVHKDTKGKGTSYETQGDTFVNKMKVGDYFYLSRGNQRFVLIGKVVGNAEPCEFEDLGEEGWMQRKFVSVKLAFAEEKYEGENKWWTPNNNSTFIVIPDADIQLANSLIFAPYFSVVVKKNQTGYPSQPLQSFNGSSMHLNTILFGPPGTGKTYALQQLIKDWDLIEKADLYSLNYDSFVDGYAWWELVAIALLDLKQATVPQLKEHPLIKTKFNNSAIKSFNARLWSTLQNHTVRHCENVQLQDRLGGSLIFFKEKNSIWRLDNESEFKASFPELVEEWDRFRNPSNKSQEVKKYIFATCHQSLSYEDFIEGIKPILTERDTIDSELSITSVQYEIRKGLFYKACNKACQLAGYANLDECLQDTKANRVKRFNTAVKENNIMVLFLDEINRCNVSAVFGELITLIENDKRLGAKNEIADVVLPYSQKLFGVPGNLYIIGTMNTADRSIEALDTALRRRFSFESIQPTIEPIKEKQIGDIYLSQMLAKINERVLALLSSDHLIGHSYFIDISTEDDLKAVFKNKIIPLLQEYFYNDYGKIGLVLGNAFVESKRNSVQFPKNFEYEDKEELAEGISYTIITADRWTTESFKSIYID</sequence>
<dbReference type="PANTHER" id="PTHR37291">
    <property type="entry name" value="5-METHYLCYTOSINE-SPECIFIC RESTRICTION ENZYME B"/>
    <property type="match status" value="1"/>
</dbReference>
<organism evidence="2 3">
    <name type="scientific">Filimonas zeae</name>
    <dbReference type="NCBI Taxonomy" id="1737353"/>
    <lineage>
        <taxon>Bacteria</taxon>
        <taxon>Pseudomonadati</taxon>
        <taxon>Bacteroidota</taxon>
        <taxon>Chitinophagia</taxon>
        <taxon>Chitinophagales</taxon>
        <taxon>Chitinophagaceae</taxon>
        <taxon>Filimonas</taxon>
    </lineage>
</organism>
<dbReference type="GO" id="GO:0005524">
    <property type="term" value="F:ATP binding"/>
    <property type="evidence" value="ECO:0007669"/>
    <property type="project" value="InterPro"/>
</dbReference>
<proteinExistence type="predicted"/>
<dbReference type="SMART" id="SM00382">
    <property type="entry name" value="AAA"/>
    <property type="match status" value="1"/>
</dbReference>
<dbReference type="GO" id="GO:0016887">
    <property type="term" value="F:ATP hydrolysis activity"/>
    <property type="evidence" value="ECO:0007669"/>
    <property type="project" value="InterPro"/>
</dbReference>
<feature type="domain" description="AAA+ ATPase" evidence="1">
    <location>
        <begin position="408"/>
        <end position="740"/>
    </location>
</feature>
<dbReference type="Proteomes" id="UP000627292">
    <property type="component" value="Unassembled WGS sequence"/>
</dbReference>
<evidence type="ECO:0000259" key="1">
    <source>
        <dbReference type="SMART" id="SM00382"/>
    </source>
</evidence>
<reference evidence="2" key="1">
    <citation type="journal article" date="2014" name="Int. J. Syst. Evol. Microbiol.">
        <title>Complete genome sequence of Corynebacterium casei LMG S-19264T (=DSM 44701T), isolated from a smear-ripened cheese.</title>
        <authorList>
            <consortium name="US DOE Joint Genome Institute (JGI-PGF)"/>
            <person name="Walter F."/>
            <person name="Albersmeier A."/>
            <person name="Kalinowski J."/>
            <person name="Ruckert C."/>
        </authorList>
    </citation>
    <scope>NUCLEOTIDE SEQUENCE</scope>
    <source>
        <strain evidence="2">CGMCC 1.15290</strain>
    </source>
</reference>
<protein>
    <recommendedName>
        <fullName evidence="1">AAA+ ATPase domain-containing protein</fullName>
    </recommendedName>
</protein>
<dbReference type="Gene3D" id="3.40.50.300">
    <property type="entry name" value="P-loop containing nucleotide triphosphate hydrolases"/>
    <property type="match status" value="1"/>
</dbReference>
<dbReference type="RefSeq" id="WP_229687697.1">
    <property type="nucleotide sequence ID" value="NZ_BMIB01000001.1"/>
</dbReference>
<dbReference type="InterPro" id="IPR052934">
    <property type="entry name" value="Methyl-DNA_Rec/Restrict_Enz"/>
</dbReference>
<dbReference type="EMBL" id="BMIB01000001">
    <property type="protein sequence ID" value="GGH59284.1"/>
    <property type="molecule type" value="Genomic_DNA"/>
</dbReference>
<dbReference type="Pfam" id="PF07728">
    <property type="entry name" value="AAA_5"/>
    <property type="match status" value="1"/>
</dbReference>
<evidence type="ECO:0000313" key="3">
    <source>
        <dbReference type="Proteomes" id="UP000627292"/>
    </source>
</evidence>
<dbReference type="AlphaFoldDB" id="A0A917MRP7"/>
<keyword evidence="3" id="KW-1185">Reference proteome</keyword>
<dbReference type="InterPro" id="IPR003593">
    <property type="entry name" value="AAA+_ATPase"/>
</dbReference>
<gene>
    <name evidence="2" type="ORF">GCM10011379_05890</name>
</gene>
<dbReference type="InterPro" id="IPR027417">
    <property type="entry name" value="P-loop_NTPase"/>
</dbReference>
<name>A0A917MRP7_9BACT</name>
<dbReference type="SUPFAM" id="SSF52540">
    <property type="entry name" value="P-loop containing nucleoside triphosphate hydrolases"/>
    <property type="match status" value="1"/>
</dbReference>
<dbReference type="PANTHER" id="PTHR37291:SF1">
    <property type="entry name" value="TYPE IV METHYL-DIRECTED RESTRICTION ENZYME ECOKMCRB SUBUNIT"/>
    <property type="match status" value="1"/>
</dbReference>